<evidence type="ECO:0000256" key="8">
    <source>
        <dbReference type="ARBA" id="ARBA00023006"/>
    </source>
</evidence>
<comment type="similarity">
    <text evidence="1 11">Belongs to the ATG7 family.</text>
</comment>
<evidence type="ECO:0000256" key="7">
    <source>
        <dbReference type="ARBA" id="ARBA00022927"/>
    </source>
</evidence>
<evidence type="ECO:0000256" key="4">
    <source>
        <dbReference type="ARBA" id="ARBA00022448"/>
    </source>
</evidence>
<dbReference type="PANTHER" id="PTHR10953">
    <property type="entry name" value="UBIQUITIN-ACTIVATING ENZYME E1"/>
    <property type="match status" value="1"/>
</dbReference>
<keyword evidence="4 11" id="KW-0813">Transport</keyword>
<evidence type="ECO:0000259" key="12">
    <source>
        <dbReference type="Pfam" id="PF00899"/>
    </source>
</evidence>
<dbReference type="InterPro" id="IPR045886">
    <property type="entry name" value="ThiF/MoeB/HesA"/>
</dbReference>
<keyword evidence="7 11" id="KW-0653">Protein transport</keyword>
<dbReference type="AlphaFoldDB" id="A0A9P0VZT1"/>
<dbReference type="GO" id="GO:0015031">
    <property type="term" value="P:protein transport"/>
    <property type="evidence" value="ECO:0007669"/>
    <property type="project" value="UniProtKB-UniRule"/>
</dbReference>
<keyword evidence="8 11" id="KW-0072">Autophagy</keyword>
<dbReference type="GO" id="GO:0019779">
    <property type="term" value="F:Atg8 activating enzyme activity"/>
    <property type="evidence" value="ECO:0007669"/>
    <property type="project" value="TreeGrafter"/>
</dbReference>
<comment type="caution">
    <text evidence="14">The sequence shown here is derived from an EMBL/GenBank/DDBJ whole genome shotgun (WGS) entry which is preliminary data.</text>
</comment>
<keyword evidence="6 11" id="KW-0833">Ubl conjugation pathway</keyword>
<evidence type="ECO:0000256" key="11">
    <source>
        <dbReference type="RuleBase" id="RU366022"/>
    </source>
</evidence>
<keyword evidence="5 11" id="KW-0963">Cytoplasm</keyword>
<dbReference type="GO" id="GO:0000045">
    <property type="term" value="P:autophagosome assembly"/>
    <property type="evidence" value="ECO:0007669"/>
    <property type="project" value="TreeGrafter"/>
</dbReference>
<evidence type="ECO:0000313" key="14">
    <source>
        <dbReference type="EMBL" id="CAH2353862.1"/>
    </source>
</evidence>
<dbReference type="PANTHER" id="PTHR10953:SF3">
    <property type="entry name" value="UBIQUITIN-LIKE MODIFIER-ACTIVATING ENZYME ATG7"/>
    <property type="match status" value="1"/>
</dbReference>
<feature type="domain" description="THIF-type NAD/FAD binding fold" evidence="12">
    <location>
        <begin position="306"/>
        <end position="546"/>
    </location>
</feature>
<dbReference type="OrthoDB" id="338614at2759"/>
<evidence type="ECO:0000256" key="5">
    <source>
        <dbReference type="ARBA" id="ARBA00022490"/>
    </source>
</evidence>
<dbReference type="GO" id="GO:0006995">
    <property type="term" value="P:cellular response to nitrogen starvation"/>
    <property type="evidence" value="ECO:0007669"/>
    <property type="project" value="TreeGrafter"/>
</dbReference>
<sequence length="647" mass="73008">MTSSISMEYLKFAPVNSFVDSSFFTKLSELKLDTFKLDSTSTKIHAYFTHPNSLNKFNDKPTINLDYGSFDQEAENYDKSNILLEGNLHSVNTIEEFKSVDKQTFLKEAGLAIFDSIKNEKTIPDLNAINPFSLLTFYDLKKYKFYYWFAYPALSSTWYIVNRESEDLDVEGLKHLVSNEDNKLFFQFKDGEKHFELGDVDSSPEFVYVDTSLNELPSVQLKNYLYFLALRGFSYIYLTVFRPNSKSYRLKLKLKDTVNIDAVPKVLGWERTTDGKLGPKLADLGALINPKQLADQAVDLNIKLMKWRIAPDLDNEIIKKQKVLLLGAGTLGSYVARALMGWGVRKITFVDSGRVSYSNPVRQPLFSFKDCFSDEGRGEWKATRAAESLREIFPGVDSSGYNMEVPMIGHHSGGKLPSTVQANFDKLSELFDEHDAIFLLMDSREARWLPTVLGVAKDKIVINAAIGFDSYLVMRHGVYNENGEDYNGRLGCYYCNDLVAPDDSFHDRTLDQMCTVTRPGVALMASSLAVELLVSILQNPQGKHAGVVTDSSTVLGEVPHQIRGYLHSFQQTKLSSNSFKNCSACSHPVVDNFKTEGWEFISACLAEPGFLESVSGLTDLQKEAEQGLEKLMENPDDFDEEDEEWLS</sequence>
<keyword evidence="15" id="KW-1185">Reference proteome</keyword>
<accession>A0A9P0VZT1</accession>
<protein>
    <recommendedName>
        <fullName evidence="3 11">Ubiquitin-like modifier-activating enzyme ATG7</fullName>
    </recommendedName>
    <alternativeName>
        <fullName evidence="11">Autophagy-related protein 7</fullName>
    </alternativeName>
</protein>
<comment type="subcellular location">
    <subcellularLocation>
        <location evidence="11">Cytoplasm</location>
    </subcellularLocation>
    <subcellularLocation>
        <location evidence="11">Preautophagosomal structure</location>
    </subcellularLocation>
</comment>
<comment type="function">
    <text evidence="9">E1-like activating enzyme involved in the 2 ubiquitin-like systems required for cytoplasm to vacuole transport (Cvt) and autophagy. Activates ATG12 for its conjugation with ATG5 and ATG8 for its conjugation with phosphatidylethanolamine. Both systems are needed for the ATG8 association to Cvt vesicles and autophagosomes membranes. Autophagy is essential for maintenance of amino acid levels and protein synthesis under nitrogen starvation. Required for selective autophagic degradation of the nucleus (nucleophagy) as well as for mitophagy which contributes to regulate mitochondrial quantity and quality by eliminating the mitochondria to a basal level to fulfill cellular energy requirements and preventing excess ROS production. Plays a role in the regulation of filamentous growth and chronological longevity.</text>
</comment>
<dbReference type="GO" id="GO:0032446">
    <property type="term" value="P:protein modification by small protein conjugation"/>
    <property type="evidence" value="ECO:0007669"/>
    <property type="project" value="TreeGrafter"/>
</dbReference>
<dbReference type="Gene3D" id="3.40.50.720">
    <property type="entry name" value="NAD(P)-binding Rossmann-like Domain"/>
    <property type="match status" value="1"/>
</dbReference>
<dbReference type="InterPro" id="IPR042522">
    <property type="entry name" value="Atg7_N_1"/>
</dbReference>
<dbReference type="GO" id="GO:0000422">
    <property type="term" value="P:autophagy of mitochondrion"/>
    <property type="evidence" value="ECO:0007669"/>
    <property type="project" value="TreeGrafter"/>
</dbReference>
<dbReference type="SUPFAM" id="SSF69572">
    <property type="entry name" value="Activating enzymes of the ubiquitin-like proteins"/>
    <property type="match status" value="1"/>
</dbReference>
<name>A0A9P0VZT1_9ASCO</name>
<dbReference type="NCBIfam" id="TIGR01381">
    <property type="entry name" value="E1_like_apg7"/>
    <property type="match status" value="1"/>
</dbReference>
<evidence type="ECO:0000256" key="3">
    <source>
        <dbReference type="ARBA" id="ARBA00017647"/>
    </source>
</evidence>
<evidence type="ECO:0000256" key="6">
    <source>
        <dbReference type="ARBA" id="ARBA00022786"/>
    </source>
</evidence>
<evidence type="ECO:0000259" key="13">
    <source>
        <dbReference type="Pfam" id="PF16420"/>
    </source>
</evidence>
<feature type="domain" description="Ubiquitin-like modifier-activating enzyme Atg7 N-terminal" evidence="13">
    <location>
        <begin position="10"/>
        <end position="287"/>
    </location>
</feature>
<evidence type="ECO:0000256" key="1">
    <source>
        <dbReference type="ARBA" id="ARBA00010931"/>
    </source>
</evidence>
<dbReference type="InterPro" id="IPR042523">
    <property type="entry name" value="Atg7_N_2"/>
</dbReference>
<evidence type="ECO:0000256" key="10">
    <source>
        <dbReference type="PIRSR" id="PIRSR606285-1"/>
    </source>
</evidence>
<comment type="subunit">
    <text evidence="2 11">Homodimer.</text>
</comment>
<evidence type="ECO:0000313" key="15">
    <source>
        <dbReference type="Proteomes" id="UP000837801"/>
    </source>
</evidence>
<dbReference type="Pfam" id="PF16420">
    <property type="entry name" value="ATG7_N"/>
    <property type="match status" value="1"/>
</dbReference>
<dbReference type="Proteomes" id="UP000837801">
    <property type="component" value="Unassembled WGS sequence"/>
</dbReference>
<dbReference type="EMBL" id="CAKXYY010000013">
    <property type="protein sequence ID" value="CAH2353862.1"/>
    <property type="molecule type" value="Genomic_DNA"/>
</dbReference>
<dbReference type="GO" id="GO:0019778">
    <property type="term" value="F:Atg12 activating enzyme activity"/>
    <property type="evidence" value="ECO:0007669"/>
    <property type="project" value="TreeGrafter"/>
</dbReference>
<dbReference type="InterPro" id="IPR035985">
    <property type="entry name" value="Ubiquitin-activating_enz"/>
</dbReference>
<dbReference type="Pfam" id="PF00899">
    <property type="entry name" value="ThiF"/>
    <property type="match status" value="1"/>
</dbReference>
<feature type="active site" description="Glycyl thioester intermediate" evidence="10">
    <location>
        <position position="514"/>
    </location>
</feature>
<dbReference type="GO" id="GO:0034727">
    <property type="term" value="P:piecemeal microautophagy of the nucleus"/>
    <property type="evidence" value="ECO:0007669"/>
    <property type="project" value="TreeGrafter"/>
</dbReference>
<dbReference type="FunFam" id="3.40.50.720:FF:000243">
    <property type="entry name" value="Ubiquitin-like modifier-activating enzyme ATG7"/>
    <property type="match status" value="1"/>
</dbReference>
<evidence type="ECO:0000256" key="2">
    <source>
        <dbReference type="ARBA" id="ARBA00011738"/>
    </source>
</evidence>
<dbReference type="GO" id="GO:0000407">
    <property type="term" value="C:phagophore assembly site"/>
    <property type="evidence" value="ECO:0007669"/>
    <property type="project" value="UniProtKB-SubCell"/>
</dbReference>
<organism evidence="14 15">
    <name type="scientific">[Candida] railenensis</name>
    <dbReference type="NCBI Taxonomy" id="45579"/>
    <lineage>
        <taxon>Eukaryota</taxon>
        <taxon>Fungi</taxon>
        <taxon>Dikarya</taxon>
        <taxon>Ascomycota</taxon>
        <taxon>Saccharomycotina</taxon>
        <taxon>Pichiomycetes</taxon>
        <taxon>Debaryomycetaceae</taxon>
        <taxon>Kurtzmaniella</taxon>
    </lineage>
</organism>
<proteinExistence type="inferred from homology"/>
<gene>
    <name evidence="14" type="ORF">CLIB1423_13S00474</name>
</gene>
<dbReference type="InterPro" id="IPR032197">
    <property type="entry name" value="Atg7_N"/>
</dbReference>
<dbReference type="InterPro" id="IPR000594">
    <property type="entry name" value="ThiF_NAD_FAD-bd"/>
</dbReference>
<evidence type="ECO:0000256" key="9">
    <source>
        <dbReference type="ARBA" id="ARBA00024930"/>
    </source>
</evidence>
<dbReference type="Gene3D" id="3.40.140.70">
    <property type="entry name" value="Ubiquitin-like modifier-activating enzyme ATG7 N-terminal domain"/>
    <property type="match status" value="1"/>
</dbReference>
<dbReference type="InterPro" id="IPR006285">
    <property type="entry name" value="Atg7"/>
</dbReference>
<reference evidence="14" key="1">
    <citation type="submission" date="2022-03" db="EMBL/GenBank/DDBJ databases">
        <authorList>
            <person name="Legras J.-L."/>
            <person name="Devillers H."/>
            <person name="Grondin C."/>
        </authorList>
    </citation>
    <scope>NUCLEOTIDE SEQUENCE</scope>
    <source>
        <strain evidence="14">CLIB 1423</strain>
    </source>
</reference>
<dbReference type="Gene3D" id="3.40.140.100">
    <property type="entry name" value="Ubiquitin-like modifier-activating enzyme ATG7 C-terminal domain"/>
    <property type="match status" value="1"/>
</dbReference>